<evidence type="ECO:0000256" key="1">
    <source>
        <dbReference type="SAM" id="Phobius"/>
    </source>
</evidence>
<feature type="transmembrane region" description="Helical" evidence="1">
    <location>
        <begin position="83"/>
        <end position="106"/>
    </location>
</feature>
<gene>
    <name evidence="2" type="ORF">SAMN05216175_1144</name>
</gene>
<feature type="transmembrane region" description="Helical" evidence="1">
    <location>
        <begin position="118"/>
        <end position="136"/>
    </location>
</feature>
<keyword evidence="1" id="KW-0812">Transmembrane</keyword>
<reference evidence="3" key="1">
    <citation type="submission" date="2016-10" db="EMBL/GenBank/DDBJ databases">
        <authorList>
            <person name="Varghese N."/>
            <person name="Submissions S."/>
        </authorList>
    </citation>
    <scope>NUCLEOTIDE SEQUENCE [LARGE SCALE GENOMIC DNA]</scope>
    <source>
        <strain evidence="3">CGMCC 1.10971</strain>
    </source>
</reference>
<evidence type="ECO:0008006" key="4">
    <source>
        <dbReference type="Google" id="ProtNLM"/>
    </source>
</evidence>
<dbReference type="AlphaFoldDB" id="A0A1I2URQ0"/>
<sequence length="161" mass="18428">MKDDEYSTDKLIPLARLLIHKLKDDQKLDESTALSVEDALEELILKDPDVSGKINELAQNIRSTRMDSEKTSIPIWRALVRPLVTIFLTLFFVIFLFIWLFAPIWFDDPAKVVAHLKEMLPVFLGIYGSIIGFWFGEHTAERAQEKQAQAQIDVERAKANG</sequence>
<protein>
    <recommendedName>
        <fullName evidence="4">Holin of 3TMs, for gene-transfer release</fullName>
    </recommendedName>
</protein>
<dbReference type="RefSeq" id="WP_090729522.1">
    <property type="nucleotide sequence ID" value="NZ_FOOU01000014.1"/>
</dbReference>
<keyword evidence="3" id="KW-1185">Reference proteome</keyword>
<evidence type="ECO:0000313" key="3">
    <source>
        <dbReference type="Proteomes" id="UP000198623"/>
    </source>
</evidence>
<name>A0A1I2URQ0_9GAMM</name>
<dbReference type="Proteomes" id="UP000198623">
    <property type="component" value="Unassembled WGS sequence"/>
</dbReference>
<evidence type="ECO:0000313" key="2">
    <source>
        <dbReference type="EMBL" id="SFG79680.1"/>
    </source>
</evidence>
<keyword evidence="1" id="KW-1133">Transmembrane helix</keyword>
<accession>A0A1I2URQ0</accession>
<dbReference type="EMBL" id="FOOU01000014">
    <property type="protein sequence ID" value="SFG79680.1"/>
    <property type="molecule type" value="Genomic_DNA"/>
</dbReference>
<keyword evidence="1" id="KW-0472">Membrane</keyword>
<proteinExistence type="predicted"/>
<organism evidence="2 3">
    <name type="scientific">Neptunomonas qingdaonensis</name>
    <dbReference type="NCBI Taxonomy" id="1045558"/>
    <lineage>
        <taxon>Bacteria</taxon>
        <taxon>Pseudomonadati</taxon>
        <taxon>Pseudomonadota</taxon>
        <taxon>Gammaproteobacteria</taxon>
        <taxon>Oceanospirillales</taxon>
        <taxon>Oceanospirillaceae</taxon>
        <taxon>Neptunomonas</taxon>
    </lineage>
</organism>